<evidence type="ECO:0000313" key="1">
    <source>
        <dbReference type="EMBL" id="EAP87107.1"/>
    </source>
</evidence>
<name>A3U4E0_CROAH</name>
<dbReference type="EMBL" id="CP002046">
    <property type="protein sequence ID" value="EAP87107.1"/>
    <property type="molecule type" value="Genomic_DNA"/>
</dbReference>
<dbReference type="KEGG" id="cat:CA2559_00090"/>
<dbReference type="eggNOG" id="COG1555">
    <property type="taxonomic scope" value="Bacteria"/>
</dbReference>
<dbReference type="InterPro" id="IPR051675">
    <property type="entry name" value="Endo/Exo/Phosphatase_dom_1"/>
</dbReference>
<dbReference type="PANTHER" id="PTHR21180:SF32">
    <property type="entry name" value="ENDONUCLEASE_EXONUCLEASE_PHOSPHATASE FAMILY DOMAIN-CONTAINING PROTEIN 1"/>
    <property type="match status" value="1"/>
</dbReference>
<dbReference type="InterPro" id="IPR010994">
    <property type="entry name" value="RuvA_2-like"/>
</dbReference>
<dbReference type="Pfam" id="PF12836">
    <property type="entry name" value="HHH_3"/>
    <property type="match status" value="2"/>
</dbReference>
<protein>
    <submittedName>
        <fullName evidence="1">Uncharacterized protein</fullName>
    </submittedName>
</protein>
<gene>
    <name evidence="1" type="ordered locus">CA2559_00090</name>
</gene>
<organism evidence="1 2">
    <name type="scientific">Croceibacter atlanticus (strain ATCC BAA-628 / JCM 21780 / CIP 108009 / IAM 15332 / KCTC 12090 / HTCC2559)</name>
    <dbReference type="NCBI Taxonomy" id="216432"/>
    <lineage>
        <taxon>Bacteria</taxon>
        <taxon>Pseudomonadati</taxon>
        <taxon>Bacteroidota</taxon>
        <taxon>Flavobacteriia</taxon>
        <taxon>Flavobacteriales</taxon>
        <taxon>Flavobacteriaceae</taxon>
        <taxon>Croceibacter</taxon>
    </lineage>
</organism>
<accession>A3U4E0</accession>
<dbReference type="Proteomes" id="UP000002297">
    <property type="component" value="Chromosome"/>
</dbReference>
<dbReference type="Gene3D" id="1.10.150.280">
    <property type="entry name" value="AF1531-like domain"/>
    <property type="match status" value="2"/>
</dbReference>
<dbReference type="AlphaFoldDB" id="A3U4E0"/>
<keyword evidence="2" id="KW-1185">Reference proteome</keyword>
<evidence type="ECO:0000313" key="2">
    <source>
        <dbReference type="Proteomes" id="UP000002297"/>
    </source>
</evidence>
<sequence length="266" mass="31072">MTIILVLQLAYWLIPFPKGVAPKDTPELVRFQQKVDSLKQLKIKENTPKQYPFNPNFLTDYKGYTLGMSTQEIDRLLAYRKQNKWVNSKKDFQDVTKVSDSLLNTFSHLFKFPDFITNPKKKKVFAKDRKLSYKDKIDLNKATALQLQEVYGIGPYYSEKIIAYRTKLNGFSDNVQLNDVYGLEPNVINNILKKFTVKTPVNIKKININTAKITDLSELPNLNYEIARQIIKYRELNGEFNDINQLKSIAEFPIEKFDRIQLYLTL</sequence>
<proteinExistence type="predicted"/>
<dbReference type="HOGENOM" id="CLU_077104_0_2_10"/>
<dbReference type="SUPFAM" id="SSF47781">
    <property type="entry name" value="RuvA domain 2-like"/>
    <property type="match status" value="2"/>
</dbReference>
<reference evidence="1 2" key="1">
    <citation type="journal article" date="2010" name="J. Bacteriol.">
        <title>The complete genome sequence of Croceibacter atlanticus HTCC2559T.</title>
        <authorList>
            <person name="Oh H.M."/>
            <person name="Kang I."/>
            <person name="Ferriera S."/>
            <person name="Giovannoni S.J."/>
            <person name="Cho J.C."/>
        </authorList>
    </citation>
    <scope>NUCLEOTIDE SEQUENCE [LARGE SCALE GENOMIC DNA]</scope>
    <source>
        <strain evidence="2">ATCC BAA-628 / HTCC2559 / KCTC 12090</strain>
    </source>
</reference>
<dbReference type="PANTHER" id="PTHR21180">
    <property type="entry name" value="ENDONUCLEASE/EXONUCLEASE/PHOSPHATASE FAMILY DOMAIN-CONTAINING PROTEIN 1"/>
    <property type="match status" value="1"/>
</dbReference>
<dbReference type="STRING" id="216432.CA2559_00090"/>